<feature type="transmembrane region" description="Helical" evidence="1">
    <location>
        <begin position="37"/>
        <end position="60"/>
    </location>
</feature>
<comment type="caution">
    <text evidence="2">The sequence shown here is derived from an EMBL/GenBank/DDBJ whole genome shotgun (WGS) entry which is preliminary data.</text>
</comment>
<feature type="transmembrane region" description="Helical" evidence="1">
    <location>
        <begin position="12"/>
        <end position="30"/>
    </location>
</feature>
<dbReference type="EMBL" id="PKHR02000002">
    <property type="protein sequence ID" value="MEM5984609.1"/>
    <property type="molecule type" value="Genomic_DNA"/>
</dbReference>
<reference evidence="2" key="1">
    <citation type="submission" date="2017-12" db="EMBL/GenBank/DDBJ databases">
        <authorList>
            <person name="Thomas-White K."/>
            <person name="Wolfe A.J."/>
        </authorList>
    </citation>
    <scope>NUCLEOTIDE SEQUENCE</scope>
    <source>
        <strain evidence="2">UMB0043</strain>
    </source>
</reference>
<dbReference type="Proteomes" id="UP000235104">
    <property type="component" value="Unassembled WGS sequence"/>
</dbReference>
<keyword evidence="1" id="KW-0472">Membrane</keyword>
<dbReference type="RefSeq" id="WP_070530111.1">
    <property type="nucleotide sequence ID" value="NZ_PKHR02000002.1"/>
</dbReference>
<sequence>MDMLPFINAHDSIPDWWELAFIAVPALIIIQQFRKRAGVVSGVLVGGAGIVSWCILWWALTFFGGLVGTMAQHYEDATTYEEQQRQTQEYNQQPEH</sequence>
<keyword evidence="1" id="KW-0812">Transmembrane</keyword>
<evidence type="ECO:0000313" key="2">
    <source>
        <dbReference type="EMBL" id="MEM5984609.1"/>
    </source>
</evidence>
<name>A0ABU9UEF8_9CORY</name>
<protein>
    <submittedName>
        <fullName evidence="2">Uncharacterized protein</fullName>
    </submittedName>
</protein>
<proteinExistence type="predicted"/>
<accession>A0ABU9UEF8</accession>
<evidence type="ECO:0000256" key="1">
    <source>
        <dbReference type="SAM" id="Phobius"/>
    </source>
</evidence>
<keyword evidence="3" id="KW-1185">Reference proteome</keyword>
<evidence type="ECO:0000313" key="3">
    <source>
        <dbReference type="Proteomes" id="UP000235104"/>
    </source>
</evidence>
<gene>
    <name evidence="2" type="ORF">CYJ44_000310</name>
</gene>
<organism evidence="2 3">
    <name type="scientific">Corynebacterium hesseae</name>
    <dbReference type="NCBI Taxonomy" id="2913502"/>
    <lineage>
        <taxon>Bacteria</taxon>
        <taxon>Bacillati</taxon>
        <taxon>Actinomycetota</taxon>
        <taxon>Actinomycetes</taxon>
        <taxon>Mycobacteriales</taxon>
        <taxon>Corynebacteriaceae</taxon>
        <taxon>Corynebacterium</taxon>
    </lineage>
</organism>
<keyword evidence="1" id="KW-1133">Transmembrane helix</keyword>